<evidence type="ECO:0000256" key="1">
    <source>
        <dbReference type="ARBA" id="ARBA00022729"/>
    </source>
</evidence>
<accession>A0A561XSR1</accession>
<evidence type="ECO:0000256" key="2">
    <source>
        <dbReference type="SAM" id="MobiDB-lite"/>
    </source>
</evidence>
<keyword evidence="1" id="KW-0732">Signal</keyword>
<reference evidence="3 4" key="1">
    <citation type="journal article" date="2015" name="Stand. Genomic Sci.">
        <title>Genomic Encyclopedia of Bacterial and Archaeal Type Strains, Phase III: the genomes of soil and plant-associated and newly described type strains.</title>
        <authorList>
            <person name="Whitman W.B."/>
            <person name="Woyke T."/>
            <person name="Klenk H.P."/>
            <person name="Zhou Y."/>
            <person name="Lilburn T.G."/>
            <person name="Beck B.J."/>
            <person name="De Vos P."/>
            <person name="Vandamme P."/>
            <person name="Eisen J.A."/>
            <person name="Garrity G."/>
            <person name="Hugenholtz P."/>
            <person name="Kyrpides N.C."/>
        </authorList>
    </citation>
    <scope>NUCLEOTIDE SEQUENCE [LARGE SCALE GENOMIC DNA]</scope>
    <source>
        <strain evidence="3 4">DSM 64</strain>
    </source>
</reference>
<dbReference type="InterPro" id="IPR011047">
    <property type="entry name" value="Quinoprotein_ADH-like_sf"/>
</dbReference>
<evidence type="ECO:0000313" key="4">
    <source>
        <dbReference type="Proteomes" id="UP000321485"/>
    </source>
</evidence>
<proteinExistence type="predicted"/>
<organism evidence="3 4">
    <name type="scientific">Acidovorax delafieldii</name>
    <name type="common">Pseudomonas delafieldii</name>
    <dbReference type="NCBI Taxonomy" id="47920"/>
    <lineage>
        <taxon>Bacteria</taxon>
        <taxon>Pseudomonadati</taxon>
        <taxon>Pseudomonadota</taxon>
        <taxon>Betaproteobacteria</taxon>
        <taxon>Burkholderiales</taxon>
        <taxon>Comamonadaceae</taxon>
        <taxon>Acidovorax</taxon>
    </lineage>
</organism>
<evidence type="ECO:0000313" key="3">
    <source>
        <dbReference type="EMBL" id="TWG39156.1"/>
    </source>
</evidence>
<dbReference type="GeneID" id="51110094"/>
<dbReference type="Proteomes" id="UP000321485">
    <property type="component" value="Unassembled WGS sequence"/>
</dbReference>
<protein>
    <submittedName>
        <fullName evidence="3">FG-GAP repeat protein</fullName>
    </submittedName>
</protein>
<dbReference type="RefSeq" id="WP_146870084.1">
    <property type="nucleotide sequence ID" value="NZ_VJWE01000011.1"/>
</dbReference>
<name>A0A561XSR1_ACIDE</name>
<dbReference type="EMBL" id="VJWE01000011">
    <property type="protein sequence ID" value="TWG39156.1"/>
    <property type="molecule type" value="Genomic_DNA"/>
</dbReference>
<comment type="caution">
    <text evidence="3">The sequence shown here is derived from an EMBL/GenBank/DDBJ whole genome shotgun (WGS) entry which is preliminary data.</text>
</comment>
<dbReference type="SUPFAM" id="SSF50998">
    <property type="entry name" value="Quinoprotein alcohol dehydrogenase-like"/>
    <property type="match status" value="1"/>
</dbReference>
<feature type="compositionally biased region" description="Pro residues" evidence="2">
    <location>
        <begin position="56"/>
        <end position="71"/>
    </location>
</feature>
<dbReference type="Gene3D" id="2.130.10.130">
    <property type="entry name" value="Integrin alpha, N-terminal"/>
    <property type="match status" value="1"/>
</dbReference>
<feature type="region of interest" description="Disordered" evidence="2">
    <location>
        <begin position="48"/>
        <end position="73"/>
    </location>
</feature>
<dbReference type="AlphaFoldDB" id="A0A561XSR1"/>
<gene>
    <name evidence="3" type="ORF">ATF69_1024</name>
</gene>
<dbReference type="InterPro" id="IPR028994">
    <property type="entry name" value="Integrin_alpha_N"/>
</dbReference>
<dbReference type="Pfam" id="PF14312">
    <property type="entry name" value="FG-GAP_2"/>
    <property type="match status" value="1"/>
</dbReference>
<dbReference type="InterPro" id="IPR013517">
    <property type="entry name" value="FG-GAP"/>
</dbReference>
<sequence length="589" mass="60781">MSNVTPLLSSVTANAALRSLGGLATPRWRAAGISTSLMLSLLLSACGGGSGDNASEPPPPAPTPTSVPVPGTPNGAFDTIGTAEFSLRYGVERYDFVWSPSAPATHYELWEDPDGPGPLPEAQAGSAITGTRHTFEIKQLHQRVNATYRLRECNGTSCSFRATTLAPDALRAHFLFDRQGSSVLAPFNPTAGTPVLVAADLKTLVIGAPDPVSTTTLPRPTPAVDDSAVHVFVRSAVGVAWQPQARLQASNRRAPACNNVAQDYCHSSSFGAQLALSADGNTLAVSATGETANARGVNGDQANTDSMAAGAVYVFARTGGSWSQQAYVKASNTPARNNTWCNLSYWATQPCDGQNFGASVALSADGNLLAVGAIGDDSKSTGVNGDANDTSAVFAGAVHTYARTGSTWAPQAYLKASNTDAGDGFGTSVSLSADGSTLAVGAIFERSSATGVGGNQSDNAQSPFGAVYVFSQDRGSWSQQAYVKAPVNTVVGGTEPMSYFGGRTALSAHGETLAVGSVRGMAFVYARTQNTWQAQAHMFPAGPNVIRFGEAVGVSADGNSVVTAAQDVGSEASAFTLYFFSRTAGTWSQ</sequence>